<proteinExistence type="predicted"/>
<gene>
    <name evidence="7" type="ORF">RM519_11485</name>
</gene>
<evidence type="ECO:0000313" key="8">
    <source>
        <dbReference type="Proteomes" id="UP001252186"/>
    </source>
</evidence>
<organism evidence="7 8">
    <name type="scientific">Urechidicola vernalis</name>
    <dbReference type="NCBI Taxonomy" id="3075600"/>
    <lineage>
        <taxon>Bacteria</taxon>
        <taxon>Pseudomonadati</taxon>
        <taxon>Bacteroidota</taxon>
        <taxon>Flavobacteriia</taxon>
        <taxon>Flavobacteriales</taxon>
        <taxon>Flavobacteriaceae</taxon>
        <taxon>Urechidicola</taxon>
    </lineage>
</organism>
<feature type="transmembrane region" description="Helical" evidence="6">
    <location>
        <begin position="165"/>
        <end position="187"/>
    </location>
</feature>
<evidence type="ECO:0000256" key="1">
    <source>
        <dbReference type="ARBA" id="ARBA00004651"/>
    </source>
</evidence>
<dbReference type="PANTHER" id="PTHR30213">
    <property type="entry name" value="INNER MEMBRANE PROTEIN YHJD"/>
    <property type="match status" value="1"/>
</dbReference>
<dbReference type="Proteomes" id="UP001252186">
    <property type="component" value="Unassembled WGS sequence"/>
</dbReference>
<feature type="transmembrane region" description="Helical" evidence="6">
    <location>
        <begin position="241"/>
        <end position="261"/>
    </location>
</feature>
<dbReference type="PIRSF" id="PIRSF035875">
    <property type="entry name" value="RNase_BN"/>
    <property type="match status" value="1"/>
</dbReference>
<evidence type="ECO:0000256" key="4">
    <source>
        <dbReference type="ARBA" id="ARBA00022989"/>
    </source>
</evidence>
<keyword evidence="8" id="KW-1185">Reference proteome</keyword>
<protein>
    <submittedName>
        <fullName evidence="7">YihY/virulence factor BrkB family protein</fullName>
    </submittedName>
</protein>
<dbReference type="PANTHER" id="PTHR30213:SF0">
    <property type="entry name" value="UPF0761 MEMBRANE PROTEIN YIHY"/>
    <property type="match status" value="1"/>
</dbReference>
<dbReference type="NCBIfam" id="TIGR00765">
    <property type="entry name" value="yihY_not_rbn"/>
    <property type="match status" value="1"/>
</dbReference>
<comment type="subcellular location">
    <subcellularLocation>
        <location evidence="1">Cell membrane</location>
        <topology evidence="1">Multi-pass membrane protein</topology>
    </subcellularLocation>
</comment>
<dbReference type="RefSeq" id="WP_311593957.1">
    <property type="nucleotide sequence ID" value="NZ_JAVRHV010000006.1"/>
</dbReference>
<evidence type="ECO:0000256" key="6">
    <source>
        <dbReference type="SAM" id="Phobius"/>
    </source>
</evidence>
<evidence type="ECO:0000256" key="3">
    <source>
        <dbReference type="ARBA" id="ARBA00022692"/>
    </source>
</evidence>
<feature type="transmembrane region" description="Helical" evidence="6">
    <location>
        <begin position="129"/>
        <end position="153"/>
    </location>
</feature>
<evidence type="ECO:0000313" key="7">
    <source>
        <dbReference type="EMBL" id="MDT0553871.1"/>
    </source>
</evidence>
<dbReference type="InterPro" id="IPR017039">
    <property type="entry name" value="Virul_fac_BrkB"/>
</dbReference>
<keyword evidence="4 6" id="KW-1133">Transmembrane helix</keyword>
<reference evidence="7 8" key="1">
    <citation type="submission" date="2023-09" db="EMBL/GenBank/DDBJ databases">
        <authorList>
            <person name="Rey-Velasco X."/>
        </authorList>
    </citation>
    <scope>NUCLEOTIDE SEQUENCE [LARGE SCALE GENOMIC DNA]</scope>
    <source>
        <strain evidence="7 8">P050</strain>
    </source>
</reference>
<evidence type="ECO:0000256" key="5">
    <source>
        <dbReference type="ARBA" id="ARBA00023136"/>
    </source>
</evidence>
<keyword evidence="5 6" id="KW-0472">Membrane</keyword>
<comment type="caution">
    <text evidence="7">The sequence shown here is derived from an EMBL/GenBank/DDBJ whole genome shotgun (WGS) entry which is preliminary data.</text>
</comment>
<name>A0ABU2Y7R7_9FLAO</name>
<dbReference type="Pfam" id="PF03631">
    <property type="entry name" value="Virul_fac_BrkB"/>
    <property type="match status" value="1"/>
</dbReference>
<keyword evidence="3 6" id="KW-0812">Transmembrane</keyword>
<dbReference type="EMBL" id="JAVRHV010000006">
    <property type="protein sequence ID" value="MDT0553871.1"/>
    <property type="molecule type" value="Genomic_DNA"/>
</dbReference>
<feature type="transmembrane region" description="Helical" evidence="6">
    <location>
        <begin position="59"/>
        <end position="81"/>
    </location>
</feature>
<feature type="transmembrane region" description="Helical" evidence="6">
    <location>
        <begin position="207"/>
        <end position="229"/>
    </location>
</feature>
<sequence>MTKQIEDKLLKVPILDVLVKLGKKVKIPGLLGMSLYDLLEMYIIGIVKGALTSRAGAIAFSFFMALFPFLLFILTLLPIFAGRIEGFEEGFLLVLQELLPPTTSESVEMVINDIAVDITSNQYSGLLSFGFLASIFLMTNGVNAIFGGFEYSYHVRITRNIWRQYLVALGVSIVLSFLFLLTIAAMIYFELGMGDMEEHGWVQNDDIWIRVGRILFLTSMIYTSVTILYNFGTKGLKKRSYFSTGAVLTTLLTLLMFYLFGIYVESFAQYNKLYGSIGTLLILMLFVWLNSVILLLGFELNASMNRLKQKTKRDIK</sequence>
<evidence type="ECO:0000256" key="2">
    <source>
        <dbReference type="ARBA" id="ARBA00022475"/>
    </source>
</evidence>
<accession>A0ABU2Y7R7</accession>
<feature type="transmembrane region" description="Helical" evidence="6">
    <location>
        <begin position="273"/>
        <end position="298"/>
    </location>
</feature>
<keyword evidence="2" id="KW-1003">Cell membrane</keyword>